<keyword evidence="2 8" id="KW-0813">Transport</keyword>
<comment type="subcellular location">
    <subcellularLocation>
        <location evidence="1 8">Cell outer membrane</location>
        <topology evidence="1 8">Multi-pass membrane protein</topology>
    </subcellularLocation>
</comment>
<evidence type="ECO:0000313" key="14">
    <source>
        <dbReference type="Proteomes" id="UP001151133"/>
    </source>
</evidence>
<reference evidence="13" key="1">
    <citation type="submission" date="2022-10" db="EMBL/GenBank/DDBJ databases">
        <title>Two novel species of Flavobacterium.</title>
        <authorList>
            <person name="Liu Q."/>
            <person name="Xin Y.-H."/>
        </authorList>
    </citation>
    <scope>NUCLEOTIDE SEQUENCE</scope>
    <source>
        <strain evidence="13">LS1R47</strain>
    </source>
</reference>
<feature type="domain" description="TonB-dependent receptor plug" evidence="12">
    <location>
        <begin position="116"/>
        <end position="241"/>
    </location>
</feature>
<comment type="similarity">
    <text evidence="8 9">Belongs to the TonB-dependent receptor family.</text>
</comment>
<keyword evidence="5 9" id="KW-0798">TonB box</keyword>
<keyword evidence="7 8" id="KW-0998">Cell outer membrane</keyword>
<evidence type="ECO:0000256" key="4">
    <source>
        <dbReference type="ARBA" id="ARBA00022692"/>
    </source>
</evidence>
<dbReference type="RefSeq" id="WP_264285673.1">
    <property type="nucleotide sequence ID" value="NZ_JAOZEV010000002.1"/>
</dbReference>
<dbReference type="NCBIfam" id="TIGR04056">
    <property type="entry name" value="OMP_RagA_SusC"/>
    <property type="match status" value="1"/>
</dbReference>
<evidence type="ECO:0000256" key="3">
    <source>
        <dbReference type="ARBA" id="ARBA00022452"/>
    </source>
</evidence>
<evidence type="ECO:0000256" key="8">
    <source>
        <dbReference type="PROSITE-ProRule" id="PRU01360"/>
    </source>
</evidence>
<dbReference type="InterPro" id="IPR008969">
    <property type="entry name" value="CarboxyPept-like_regulatory"/>
</dbReference>
<evidence type="ECO:0000256" key="5">
    <source>
        <dbReference type="ARBA" id="ARBA00023077"/>
    </source>
</evidence>
<name>A0A9X2YY79_9FLAO</name>
<evidence type="ECO:0000256" key="9">
    <source>
        <dbReference type="RuleBase" id="RU003357"/>
    </source>
</evidence>
<dbReference type="Pfam" id="PF00593">
    <property type="entry name" value="TonB_dep_Rec_b-barrel"/>
    <property type="match status" value="1"/>
</dbReference>
<feature type="chain" id="PRO_5040790916" evidence="10">
    <location>
        <begin position="23"/>
        <end position="1066"/>
    </location>
</feature>
<gene>
    <name evidence="13" type="ORF">OIU80_03510</name>
</gene>
<dbReference type="SUPFAM" id="SSF56935">
    <property type="entry name" value="Porins"/>
    <property type="match status" value="1"/>
</dbReference>
<dbReference type="InterPro" id="IPR012910">
    <property type="entry name" value="Plug_dom"/>
</dbReference>
<dbReference type="Gene3D" id="2.40.170.20">
    <property type="entry name" value="TonB-dependent receptor, beta-barrel domain"/>
    <property type="match status" value="1"/>
</dbReference>
<dbReference type="FunFam" id="2.60.40.1120:FF:000003">
    <property type="entry name" value="Outer membrane protein Omp121"/>
    <property type="match status" value="1"/>
</dbReference>
<dbReference type="GO" id="GO:0009279">
    <property type="term" value="C:cell outer membrane"/>
    <property type="evidence" value="ECO:0007669"/>
    <property type="project" value="UniProtKB-SubCell"/>
</dbReference>
<keyword evidence="10" id="KW-0732">Signal</keyword>
<protein>
    <submittedName>
        <fullName evidence="13">SusC/RagA family TonB-linked outer membrane protein</fullName>
    </submittedName>
</protein>
<evidence type="ECO:0000313" key="13">
    <source>
        <dbReference type="EMBL" id="MCV9931338.1"/>
    </source>
</evidence>
<dbReference type="InterPro" id="IPR023996">
    <property type="entry name" value="TonB-dep_OMP_SusC/RagA"/>
</dbReference>
<dbReference type="PROSITE" id="PS52016">
    <property type="entry name" value="TONB_DEPENDENT_REC_3"/>
    <property type="match status" value="1"/>
</dbReference>
<sequence>MKLKFNGFLVVLLLLLAQLTFAQERVVSGIVSDNEGMPLPGVSVLVKGTKSGTQTDFDGKYTIKASPTQVLVFSYIGMKTQEITASSAVINAKLAGDALELEGVVVTTALGIKREKKSLGYATQEVSGEDLTKVNTGNVSNSIAGKVAGIEIKRSGNIGGSTNVVIRGSKSITGNNQALWVVDGIPLNNDNSNTKDQKAGRSGYDYGNAASDINPDDIETINVLKGAAASALYGSRAGNGVIIVTTKKGRKGKGLGISFSSGITTGTADKKTLPEYQKQYGGGDSSIFSSNVDLGQGSFPTIVSEDASWGPAFNSNQRVYNWNSYYPELTDTYGKTSTWQAAKNDPNSFYNHSTTYTNNIAISNGNENGTFRFGYTKFDQTGILPNSNLKKDNFNFSGSYKLTSKTEIAATANYITSQGTGLNDTGYTDNIIGGFRQWWHTDVDIKEQQRAYQSTGKNITWNPRSPTDTNPLYWDNPYFGRYENYNNFDRDRFFGNFTVNTEITNWLSVTGRGAMDTYAETQEERIAVGSSSNNHTSRYSRFDKRFREINLDLILNFKTKIGEDINFRGLLGGSSRRSRLSTVLASTNGGLLIPKMYALSNSVSAIETPTEILEEVGVNSVYASASFDYKDTFFIEGTFRIDESSTLPSASAKYNYPSITGTYIFSKHLNVPWLDFGKLRLNYAQTGNDAAPHVIIPVYTKDTNFGRNPLFSNENIRKNPNLKSERIYGQEAGIELQLFKRRIGLEASVYKSTTKDLIMDITTGAETGYTGTTTNAGELTNKGVELTLTLVPIKTQNFSWTSKINWNQNKSEVVSLADGLPQVVIGTFNQGTSLNAVPGQPLGVIKGSGYKYLNGERVVLPNGNYEKVSNSVIGNIAPDWTGGLNNIFNYKNLTLSFLIDFKKGGDVFSLDQAYGQASGLYQNTVGTNELGNPIRNQLTDPKPGGVILPGVQADGSPNTVRAAVTTDTGESNLGYKSFPNQSFVYDASYVKLREVTIAYQLPARLLEGTFMNNVTFAANGSNLWIIHKNLPYADPEAGFSSGNFQGFQTGVMPSVREISFNVKVQF</sequence>
<evidence type="ECO:0000256" key="10">
    <source>
        <dbReference type="SAM" id="SignalP"/>
    </source>
</evidence>
<dbReference type="InterPro" id="IPR037066">
    <property type="entry name" value="Plug_dom_sf"/>
</dbReference>
<proteinExistence type="inferred from homology"/>
<accession>A0A9X2YY79</accession>
<feature type="signal peptide" evidence="10">
    <location>
        <begin position="1"/>
        <end position="22"/>
    </location>
</feature>
<dbReference type="Proteomes" id="UP001151133">
    <property type="component" value="Unassembled WGS sequence"/>
</dbReference>
<dbReference type="Pfam" id="PF07715">
    <property type="entry name" value="Plug"/>
    <property type="match status" value="1"/>
</dbReference>
<keyword evidence="3 8" id="KW-1134">Transmembrane beta strand</keyword>
<dbReference type="InterPro" id="IPR023997">
    <property type="entry name" value="TonB-dep_OMP_SusC/RagA_CS"/>
</dbReference>
<feature type="domain" description="TonB-dependent receptor-like beta-barrel" evidence="11">
    <location>
        <begin position="456"/>
        <end position="877"/>
    </location>
</feature>
<dbReference type="Gene3D" id="2.60.40.1120">
    <property type="entry name" value="Carboxypeptidase-like, regulatory domain"/>
    <property type="match status" value="1"/>
</dbReference>
<evidence type="ECO:0000256" key="6">
    <source>
        <dbReference type="ARBA" id="ARBA00023136"/>
    </source>
</evidence>
<evidence type="ECO:0000259" key="12">
    <source>
        <dbReference type="Pfam" id="PF07715"/>
    </source>
</evidence>
<keyword evidence="6 8" id="KW-0472">Membrane</keyword>
<dbReference type="EMBL" id="JAOZEV010000002">
    <property type="protein sequence ID" value="MCV9931338.1"/>
    <property type="molecule type" value="Genomic_DNA"/>
</dbReference>
<dbReference type="Pfam" id="PF13715">
    <property type="entry name" value="CarbopepD_reg_2"/>
    <property type="match status" value="1"/>
</dbReference>
<evidence type="ECO:0000259" key="11">
    <source>
        <dbReference type="Pfam" id="PF00593"/>
    </source>
</evidence>
<evidence type="ECO:0000256" key="1">
    <source>
        <dbReference type="ARBA" id="ARBA00004571"/>
    </source>
</evidence>
<dbReference type="NCBIfam" id="TIGR04057">
    <property type="entry name" value="SusC_RagA_signa"/>
    <property type="match status" value="1"/>
</dbReference>
<dbReference type="AlphaFoldDB" id="A0A9X2YY79"/>
<dbReference type="Gene3D" id="2.170.130.10">
    <property type="entry name" value="TonB-dependent receptor, plug domain"/>
    <property type="match status" value="1"/>
</dbReference>
<dbReference type="InterPro" id="IPR039426">
    <property type="entry name" value="TonB-dep_rcpt-like"/>
</dbReference>
<dbReference type="SUPFAM" id="SSF49464">
    <property type="entry name" value="Carboxypeptidase regulatory domain-like"/>
    <property type="match status" value="1"/>
</dbReference>
<dbReference type="InterPro" id="IPR000531">
    <property type="entry name" value="Beta-barrel_TonB"/>
</dbReference>
<keyword evidence="14" id="KW-1185">Reference proteome</keyword>
<evidence type="ECO:0000256" key="2">
    <source>
        <dbReference type="ARBA" id="ARBA00022448"/>
    </source>
</evidence>
<dbReference type="InterPro" id="IPR036942">
    <property type="entry name" value="Beta-barrel_TonB_sf"/>
</dbReference>
<keyword evidence="4 8" id="KW-0812">Transmembrane</keyword>
<comment type="caution">
    <text evidence="13">The sequence shown here is derived from an EMBL/GenBank/DDBJ whole genome shotgun (WGS) entry which is preliminary data.</text>
</comment>
<organism evidence="13 14">
    <name type="scientific">Flavobacterium frigoritolerans</name>
    <dbReference type="NCBI Taxonomy" id="2987686"/>
    <lineage>
        <taxon>Bacteria</taxon>
        <taxon>Pseudomonadati</taxon>
        <taxon>Bacteroidota</taxon>
        <taxon>Flavobacteriia</taxon>
        <taxon>Flavobacteriales</taxon>
        <taxon>Flavobacteriaceae</taxon>
        <taxon>Flavobacterium</taxon>
    </lineage>
</organism>
<evidence type="ECO:0000256" key="7">
    <source>
        <dbReference type="ARBA" id="ARBA00023237"/>
    </source>
</evidence>